<evidence type="ECO:0000313" key="1">
    <source>
        <dbReference type="EMBL" id="MEJ8671870.1"/>
    </source>
</evidence>
<accession>A0ABU8USJ3</accession>
<keyword evidence="2" id="KW-1185">Reference proteome</keyword>
<evidence type="ECO:0000313" key="2">
    <source>
        <dbReference type="Proteomes" id="UP001376459"/>
    </source>
</evidence>
<gene>
    <name evidence="1" type="ORF">WKI71_36555</name>
</gene>
<dbReference type="EMBL" id="JBBKAK010000001">
    <property type="protein sequence ID" value="MEJ8671870.1"/>
    <property type="molecule type" value="Genomic_DNA"/>
</dbReference>
<reference evidence="1 2" key="1">
    <citation type="submission" date="2024-03" db="EMBL/GenBank/DDBJ databases">
        <title>Novel Streptomyces species of biotechnological and ecological value are a feature of Machair soil.</title>
        <authorList>
            <person name="Prole J.R."/>
            <person name="Goodfellow M."/>
            <person name="Allenby N."/>
            <person name="Ward A.C."/>
        </authorList>
    </citation>
    <scope>NUCLEOTIDE SEQUENCE [LARGE SCALE GENOMIC DNA]</scope>
    <source>
        <strain evidence="1 2">MS1.AVA.1</strain>
    </source>
</reference>
<dbReference type="Proteomes" id="UP001376459">
    <property type="component" value="Unassembled WGS sequence"/>
</dbReference>
<proteinExistence type="predicted"/>
<organism evidence="1 2">
    <name type="scientific">Streptomyces machairae</name>
    <dbReference type="NCBI Taxonomy" id="3134109"/>
    <lineage>
        <taxon>Bacteria</taxon>
        <taxon>Bacillati</taxon>
        <taxon>Actinomycetota</taxon>
        <taxon>Actinomycetes</taxon>
        <taxon>Kitasatosporales</taxon>
        <taxon>Streptomycetaceae</taxon>
        <taxon>Streptomyces</taxon>
    </lineage>
</organism>
<sequence length="113" mass="11246">MSFVCTLAAGDTFTVTSAASAGGSGAAVLATVDHFYDSTGTGSAWTKVTQAAASTVVNNGTAGHDCSVFTISEAELPAGHTHVKVASTSTGAVVAILHDLKVQRAPENLPALV</sequence>
<name>A0ABU8USJ3_9ACTN</name>
<comment type="caution">
    <text evidence="1">The sequence shown here is derived from an EMBL/GenBank/DDBJ whole genome shotgun (WGS) entry which is preliminary data.</text>
</comment>
<protein>
    <submittedName>
        <fullName evidence="1">Uncharacterized protein</fullName>
    </submittedName>
</protein>